<dbReference type="Gene3D" id="3.40.50.300">
    <property type="entry name" value="P-loop containing nucleotide triphosphate hydrolases"/>
    <property type="match status" value="2"/>
</dbReference>
<evidence type="ECO:0000256" key="2">
    <source>
        <dbReference type="ARBA" id="ARBA00022741"/>
    </source>
</evidence>
<keyword evidence="3" id="KW-0067">ATP-binding</keyword>
<dbReference type="SUPFAM" id="SSF52540">
    <property type="entry name" value="P-loop containing nucleoside triphosphate hydrolases"/>
    <property type="match status" value="1"/>
</dbReference>
<sequence>MLNLAEYRKRPTGLADYLPWGCLVAPGVVLNKDGSLQRSARFRGSDLESATEAELVAACARINNLLRRFGSGWALFFEADRHDAGQYPRSDFPDPLSALVDEERRALFEASDTLFENSYVLTFTWLPPSESVSRAERYLVENSGNRHNESFRDQLKTFIDRTDRAIDLLEQVMPEAEPLSDSETLTYLHNCISSYRQSISVPEIPAYLDAALVDTPLVGGLSPKLGELHLRLLTVLGFPGATTPGILDDLNHLGFSYRWMTRFLPLDKAAAEKMIRRYRRQWFAKRKSIGAIVKEVMTNEQSVLIDADAENKAADADEALQELGADLVSYGYVTTTLVISDEHDHRADQKLRLAKRVTDGRGFATIEESLNAVEAWLSSLPGHVYANVRAAPVNTLNLAHMMPLSASWAGPERNEHLDGPPLLTVRTNGTTPFRLSTHVGDVGHTIIVGPTGAGKSVLLSLIALQFRRYPKSQITIFDKGGSARATVLGMGGAYFDLGAAREGLKGALAFQPLVNIDLIMERTFAQEWILGLLTQEKVEVSPDIKDAVWSALSSLASAPQPERTLTGLTTLLQRNDLRQALLPYTLEGPYGRLLDADHDRLTLGAVQCFEMEELMHSEGAVLPVLTYLFHRLEQKFDGTPALLILDEAWLFLDHPAFAARIREWLKTLRKRNVSVIFATQALSDVASSSIAPAIIESCPSRIFLPNDRAIEPQAKEIYEAFGLNGRQIEIIARAMPKRDYYYQSRHGNRLFELNPGPVALAFIAASSREDHALMDELIAAHGEEEFADSWLRAHGLEWAAELTGNVPQSEAEGEL</sequence>
<dbReference type="PANTHER" id="PTHR30121">
    <property type="entry name" value="UNCHARACTERIZED PROTEIN YJGR-RELATED"/>
    <property type="match status" value="1"/>
</dbReference>
<organism evidence="5 6">
    <name type="scientific">Roseibium algicola</name>
    <dbReference type="NCBI Taxonomy" id="2857014"/>
    <lineage>
        <taxon>Bacteria</taxon>
        <taxon>Pseudomonadati</taxon>
        <taxon>Pseudomonadota</taxon>
        <taxon>Alphaproteobacteria</taxon>
        <taxon>Hyphomicrobiales</taxon>
        <taxon>Stappiaceae</taxon>
        <taxon>Roseibium</taxon>
    </lineage>
</organism>
<accession>A0ABM6I4R4</accession>
<dbReference type="EMBL" id="CP019630">
    <property type="protein sequence ID" value="AQQ05409.1"/>
    <property type="molecule type" value="Genomic_DNA"/>
</dbReference>
<dbReference type="InterPro" id="IPR043964">
    <property type="entry name" value="P-loop_TraG"/>
</dbReference>
<protein>
    <submittedName>
        <fullName evidence="5">Conjugal transfer protein TrbE</fullName>
    </submittedName>
</protein>
<dbReference type="InterPro" id="IPR018145">
    <property type="entry name" value="CagE_TrbE_VirB_cntrl_dom"/>
</dbReference>
<dbReference type="CDD" id="cd00267">
    <property type="entry name" value="ABC_ATPase"/>
    <property type="match status" value="1"/>
</dbReference>
<keyword evidence="6" id="KW-1185">Reference proteome</keyword>
<dbReference type="PANTHER" id="PTHR30121:SF12">
    <property type="entry name" value="TYPE IV SECRETION SYSTEM PROTEIN CAGE"/>
    <property type="match status" value="1"/>
</dbReference>
<proteinExistence type="inferred from homology"/>
<dbReference type="InterPro" id="IPR003593">
    <property type="entry name" value="AAA+_ATPase"/>
</dbReference>
<evidence type="ECO:0000256" key="1">
    <source>
        <dbReference type="ARBA" id="ARBA00006512"/>
    </source>
</evidence>
<dbReference type="SMART" id="SM00382">
    <property type="entry name" value="AAA"/>
    <property type="match status" value="1"/>
</dbReference>
<keyword evidence="2" id="KW-0547">Nucleotide-binding</keyword>
<reference evidence="5 6" key="1">
    <citation type="submission" date="2017-02" db="EMBL/GenBank/DDBJ databases">
        <authorList>
            <person name="Jeong S."/>
        </authorList>
    </citation>
    <scope>NUCLEOTIDE SEQUENCE [LARGE SCALE GENOMIC DNA]</scope>
    <source>
        <strain evidence="5 6">RMAR6-6</strain>
    </source>
</reference>
<dbReference type="InterPro" id="IPR051162">
    <property type="entry name" value="T4SS_component"/>
</dbReference>
<evidence type="ECO:0000313" key="6">
    <source>
        <dbReference type="Proteomes" id="UP000188174"/>
    </source>
</evidence>
<dbReference type="InterPro" id="IPR027417">
    <property type="entry name" value="P-loop_NTPase"/>
</dbReference>
<comment type="similarity">
    <text evidence="1">Belongs to the TrbE/VirB4 family.</text>
</comment>
<gene>
    <name evidence="5" type="ORF">B0E33_19035</name>
</gene>
<evidence type="ECO:0000256" key="3">
    <source>
        <dbReference type="ARBA" id="ARBA00022840"/>
    </source>
</evidence>
<dbReference type="RefSeq" id="WP_077292084.1">
    <property type="nucleotide sequence ID" value="NZ_CP019630.1"/>
</dbReference>
<feature type="domain" description="AAA+ ATPase" evidence="4">
    <location>
        <begin position="441"/>
        <end position="708"/>
    </location>
</feature>
<dbReference type="Proteomes" id="UP000188174">
    <property type="component" value="Chromosome"/>
</dbReference>
<name>A0ABM6I4R4_9HYPH</name>
<dbReference type="NCBIfam" id="NF010447">
    <property type="entry name" value="PRK13873.1"/>
    <property type="match status" value="1"/>
</dbReference>
<dbReference type="Pfam" id="PF19044">
    <property type="entry name" value="P-loop_TraG"/>
    <property type="match status" value="1"/>
</dbReference>
<dbReference type="CDD" id="cd01127">
    <property type="entry name" value="TrwB_TraG_TraD_VirD4"/>
    <property type="match status" value="1"/>
</dbReference>
<evidence type="ECO:0000259" key="4">
    <source>
        <dbReference type="SMART" id="SM00382"/>
    </source>
</evidence>
<dbReference type="Pfam" id="PF03135">
    <property type="entry name" value="CagE_TrbE_VirB"/>
    <property type="match status" value="1"/>
</dbReference>
<evidence type="ECO:0000313" key="5">
    <source>
        <dbReference type="EMBL" id="AQQ05409.1"/>
    </source>
</evidence>